<evidence type="ECO:0000313" key="2">
    <source>
        <dbReference type="Proteomes" id="UP001183629"/>
    </source>
</evidence>
<keyword evidence="2" id="KW-1185">Reference proteome</keyword>
<organism evidence="1 2">
    <name type="scientific">Catenuloplanes niger</name>
    <dbReference type="NCBI Taxonomy" id="587534"/>
    <lineage>
        <taxon>Bacteria</taxon>
        <taxon>Bacillati</taxon>
        <taxon>Actinomycetota</taxon>
        <taxon>Actinomycetes</taxon>
        <taxon>Micromonosporales</taxon>
        <taxon>Micromonosporaceae</taxon>
        <taxon>Catenuloplanes</taxon>
    </lineage>
</organism>
<dbReference type="PANTHER" id="PTHR34861:SF10">
    <property type="entry name" value="CYCLASE"/>
    <property type="match status" value="1"/>
</dbReference>
<dbReference type="Pfam" id="PF04199">
    <property type="entry name" value="Cyclase"/>
    <property type="match status" value="1"/>
</dbReference>
<dbReference type="InterPro" id="IPR007325">
    <property type="entry name" value="KFase/CYL"/>
</dbReference>
<dbReference type="RefSeq" id="WP_310408828.1">
    <property type="nucleotide sequence ID" value="NZ_JAVDYC010000001.1"/>
</dbReference>
<sequence length="289" mass="29755">METFPTNWGRWGADDQLGAVNLITGEVRARAAAEARTGRTVSLARVSAIAPLTGGPTASMTAGSTGVQTVMMFTGDAPMAMAEVMIMTPHHPEITHLDGLSHMVVDGQVYPGIARSASSGPAGVRHGAADAFGDGILTRGVLLDLAPGGALPEHHAVTADDLDAAARRGGVEVRSGDALIVRGGWERATAGDRDLPGMTSGAVRWMHDHEISLYGGDIGDARPPIAGDVPGALHRLALTRLAIPLLDGVNAEALAAVCAELDRYTFMLVVGAPRIAGTTGLPVNPIAVF</sequence>
<dbReference type="Gene3D" id="3.50.30.50">
    <property type="entry name" value="Putative cyclase"/>
    <property type="match status" value="1"/>
</dbReference>
<dbReference type="GO" id="GO:0004061">
    <property type="term" value="F:arylformamidase activity"/>
    <property type="evidence" value="ECO:0007669"/>
    <property type="project" value="InterPro"/>
</dbReference>
<dbReference type="Proteomes" id="UP001183629">
    <property type="component" value="Unassembled WGS sequence"/>
</dbReference>
<reference evidence="1 2" key="1">
    <citation type="submission" date="2023-07" db="EMBL/GenBank/DDBJ databases">
        <title>Sequencing the genomes of 1000 actinobacteria strains.</title>
        <authorList>
            <person name="Klenk H.-P."/>
        </authorList>
    </citation>
    <scope>NUCLEOTIDE SEQUENCE [LARGE SCALE GENOMIC DNA]</scope>
    <source>
        <strain evidence="1 2">DSM 44711</strain>
    </source>
</reference>
<dbReference type="AlphaFoldDB" id="A0AAE3ZJL1"/>
<protein>
    <submittedName>
        <fullName evidence="1">Kynurenine formamidase</fullName>
    </submittedName>
</protein>
<name>A0AAE3ZJL1_9ACTN</name>
<dbReference type="SUPFAM" id="SSF102198">
    <property type="entry name" value="Putative cyclase"/>
    <property type="match status" value="1"/>
</dbReference>
<evidence type="ECO:0000313" key="1">
    <source>
        <dbReference type="EMBL" id="MDR7320356.1"/>
    </source>
</evidence>
<comment type="caution">
    <text evidence="1">The sequence shown here is derived from an EMBL/GenBank/DDBJ whole genome shotgun (WGS) entry which is preliminary data.</text>
</comment>
<dbReference type="EMBL" id="JAVDYC010000001">
    <property type="protein sequence ID" value="MDR7320356.1"/>
    <property type="molecule type" value="Genomic_DNA"/>
</dbReference>
<dbReference type="GO" id="GO:0019441">
    <property type="term" value="P:L-tryptophan catabolic process to kynurenine"/>
    <property type="evidence" value="ECO:0007669"/>
    <property type="project" value="InterPro"/>
</dbReference>
<proteinExistence type="predicted"/>
<accession>A0AAE3ZJL1</accession>
<dbReference type="PANTHER" id="PTHR34861">
    <property type="match status" value="1"/>
</dbReference>
<gene>
    <name evidence="1" type="ORF">J2S44_000606</name>
</gene>
<dbReference type="InterPro" id="IPR037175">
    <property type="entry name" value="KFase_sf"/>
</dbReference>